<accession>A0A0F7FCE0</accession>
<protein>
    <submittedName>
        <fullName evidence="1">Uncharacterized protein</fullName>
    </submittedName>
</protein>
<gene>
    <name evidence="1" type="ORF">VK70_19875</name>
</gene>
<dbReference type="RefSeq" id="WP_025699245.1">
    <property type="nucleotide sequence ID" value="NZ_ASQQ01000659.1"/>
</dbReference>
<reference evidence="1 2" key="2">
    <citation type="journal article" date="2016" name="Genome Announc.">
        <title>Genome Sequence of a Gram-Positive Diazotroph, Paenibacillus durus Type Strain ATCC 35681.</title>
        <authorList>
            <person name="Halim M.A."/>
            <person name="Rahman A.Y."/>
            <person name="Sim K.S."/>
            <person name="Yam H.C."/>
            <person name="Rahim A.A."/>
            <person name="Ghazali A.H."/>
            <person name="Najimudin N."/>
        </authorList>
    </citation>
    <scope>NUCLEOTIDE SEQUENCE [LARGE SCALE GENOMIC DNA]</scope>
    <source>
        <strain evidence="1 2">ATCC 35681</strain>
    </source>
</reference>
<dbReference type="AlphaFoldDB" id="A0A0F7FCE0"/>
<reference evidence="1 2" key="1">
    <citation type="submission" date="2015-03" db="EMBL/GenBank/DDBJ databases">
        <authorList>
            <person name="Abdul Halim M."/>
        </authorList>
    </citation>
    <scope>NUCLEOTIDE SEQUENCE [LARGE SCALE GENOMIC DNA]</scope>
    <source>
        <strain evidence="1 2">ATCC 35681</strain>
    </source>
</reference>
<name>A0A0F7FCE0_PAEDU</name>
<dbReference type="HOGENOM" id="CLU_112760_0_0_9"/>
<sequence>MKKWKSFKLLLLFIVALYLINTYLGNAGVVRESMEQNHDDLTLSELTAEMEFGQSFVYNQNNLCGVSIKLGSFMRQNDGDLVLGIRKFGEENDIYQTSVKANSIIDNEFFDFRFPPIKLSKNKEYYVYIKSPNGKQGSSITVYASQDDNYKDGTLYVNGKQQSGDLTMKVYYDRNIFVVVTDYLKRIF</sequence>
<organism evidence="1 2">
    <name type="scientific">Paenibacillus durus ATCC 35681</name>
    <dbReference type="NCBI Taxonomy" id="1333534"/>
    <lineage>
        <taxon>Bacteria</taxon>
        <taxon>Bacillati</taxon>
        <taxon>Bacillota</taxon>
        <taxon>Bacilli</taxon>
        <taxon>Bacillales</taxon>
        <taxon>Paenibacillaceae</taxon>
        <taxon>Paenibacillus</taxon>
    </lineage>
</organism>
<dbReference type="Proteomes" id="UP000034189">
    <property type="component" value="Chromosome"/>
</dbReference>
<evidence type="ECO:0000313" key="2">
    <source>
        <dbReference type="Proteomes" id="UP000034189"/>
    </source>
</evidence>
<dbReference type="PATRIC" id="fig|1333534.5.peg.4356"/>
<proteinExistence type="predicted"/>
<evidence type="ECO:0000313" key="1">
    <source>
        <dbReference type="EMBL" id="AKG36512.1"/>
    </source>
</evidence>
<dbReference type="EMBL" id="CP011114">
    <property type="protein sequence ID" value="AKG36512.1"/>
    <property type="molecule type" value="Genomic_DNA"/>
</dbReference>
<dbReference type="OrthoDB" id="2620036at2"/>